<dbReference type="PROSITE" id="PS50075">
    <property type="entry name" value="CARRIER"/>
    <property type="match status" value="1"/>
</dbReference>
<feature type="domain" description="Carrier" evidence="3">
    <location>
        <begin position="3"/>
        <end position="76"/>
    </location>
</feature>
<evidence type="ECO:0000313" key="5">
    <source>
        <dbReference type="Proteomes" id="UP000253410"/>
    </source>
</evidence>
<dbReference type="Gene3D" id="1.10.1200.10">
    <property type="entry name" value="ACP-like"/>
    <property type="match status" value="1"/>
</dbReference>
<dbReference type="InterPro" id="IPR020806">
    <property type="entry name" value="PKS_PP-bd"/>
</dbReference>
<dbReference type="SMART" id="SM00823">
    <property type="entry name" value="PKS_PP"/>
    <property type="match status" value="1"/>
</dbReference>
<proteinExistence type="predicted"/>
<evidence type="ECO:0000256" key="2">
    <source>
        <dbReference type="ARBA" id="ARBA00022553"/>
    </source>
</evidence>
<evidence type="ECO:0000259" key="3">
    <source>
        <dbReference type="PROSITE" id="PS50075"/>
    </source>
</evidence>
<keyword evidence="1" id="KW-0596">Phosphopantetheine</keyword>
<dbReference type="AlphaFoldDB" id="A0A365XYE5"/>
<evidence type="ECO:0000256" key="1">
    <source>
        <dbReference type="ARBA" id="ARBA00022450"/>
    </source>
</evidence>
<protein>
    <recommendedName>
        <fullName evidence="3">Carrier domain-containing protein</fullName>
    </recommendedName>
</protein>
<dbReference type="RefSeq" id="WP_113613949.1">
    <property type="nucleotide sequence ID" value="NZ_QFFJ01000001.1"/>
</dbReference>
<dbReference type="InterPro" id="IPR036736">
    <property type="entry name" value="ACP-like_sf"/>
</dbReference>
<dbReference type="OrthoDB" id="678647at2"/>
<dbReference type="SUPFAM" id="SSF47336">
    <property type="entry name" value="ACP-like"/>
    <property type="match status" value="1"/>
</dbReference>
<sequence>MKQPIESTVISAISSSIGIPENAISSDQSLEELGMTSILAVQLSSKLQQQFGIADMDGMSTSNTIGEIVDYIEGKAK</sequence>
<dbReference type="EMBL" id="QFFJ01000001">
    <property type="protein sequence ID" value="RBL91353.1"/>
    <property type="molecule type" value="Genomic_DNA"/>
</dbReference>
<dbReference type="Proteomes" id="UP000253410">
    <property type="component" value="Unassembled WGS sequence"/>
</dbReference>
<name>A0A365XYE5_9BACT</name>
<evidence type="ECO:0000313" key="4">
    <source>
        <dbReference type="EMBL" id="RBL91353.1"/>
    </source>
</evidence>
<dbReference type="Pfam" id="PF00550">
    <property type="entry name" value="PP-binding"/>
    <property type="match status" value="1"/>
</dbReference>
<organism evidence="4 5">
    <name type="scientific">Chitinophaga flava</name>
    <dbReference type="NCBI Taxonomy" id="2259036"/>
    <lineage>
        <taxon>Bacteria</taxon>
        <taxon>Pseudomonadati</taxon>
        <taxon>Bacteroidota</taxon>
        <taxon>Chitinophagia</taxon>
        <taxon>Chitinophagales</taxon>
        <taxon>Chitinophagaceae</taxon>
        <taxon>Chitinophaga</taxon>
    </lineage>
</organism>
<gene>
    <name evidence="4" type="ORF">DF182_01650</name>
</gene>
<accession>A0A365XYE5</accession>
<reference evidence="4 5" key="1">
    <citation type="submission" date="2018-05" db="EMBL/GenBank/DDBJ databases">
        <title>Chitinophaga sp. K3CV102501T nov., isolated from isolated from a monsoon evergreen broad-leaved forest soil.</title>
        <authorList>
            <person name="Lv Y."/>
        </authorList>
    </citation>
    <scope>NUCLEOTIDE SEQUENCE [LARGE SCALE GENOMIC DNA]</scope>
    <source>
        <strain evidence="4 5">GDMCC 1.1325</strain>
    </source>
</reference>
<dbReference type="GO" id="GO:0031177">
    <property type="term" value="F:phosphopantetheine binding"/>
    <property type="evidence" value="ECO:0007669"/>
    <property type="project" value="InterPro"/>
</dbReference>
<keyword evidence="5" id="KW-1185">Reference proteome</keyword>
<keyword evidence="2" id="KW-0597">Phosphoprotein</keyword>
<dbReference type="InterPro" id="IPR009081">
    <property type="entry name" value="PP-bd_ACP"/>
</dbReference>
<comment type="caution">
    <text evidence="4">The sequence shown here is derived from an EMBL/GenBank/DDBJ whole genome shotgun (WGS) entry which is preliminary data.</text>
</comment>